<evidence type="ECO:0000259" key="8">
    <source>
        <dbReference type="Pfam" id="PF01551"/>
    </source>
</evidence>
<feature type="domain" description="M23ase beta-sheet core" evidence="8">
    <location>
        <begin position="304"/>
        <end position="399"/>
    </location>
</feature>
<dbReference type="RefSeq" id="WP_088861229.1">
    <property type="nucleotide sequence ID" value="NZ_CP022115.1"/>
</dbReference>
<keyword evidence="7" id="KW-0482">Metalloprotease</keyword>
<dbReference type="InterPro" id="IPR050570">
    <property type="entry name" value="Cell_wall_metabolism_enzyme"/>
</dbReference>
<dbReference type="InterPro" id="IPR011055">
    <property type="entry name" value="Dup_hybrid_motif"/>
</dbReference>
<evidence type="ECO:0000256" key="5">
    <source>
        <dbReference type="ARBA" id="ARBA00022801"/>
    </source>
</evidence>
<evidence type="ECO:0000256" key="1">
    <source>
        <dbReference type="ARBA" id="ARBA00001947"/>
    </source>
</evidence>
<dbReference type="InterPro" id="IPR054512">
    <property type="entry name" value="NMB0315-like_N"/>
</dbReference>
<protein>
    <submittedName>
        <fullName evidence="12">M23 family metallopeptidase</fullName>
    </submittedName>
    <submittedName>
        <fullName evidence="11">Putative Peptidase</fullName>
    </submittedName>
</protein>
<feature type="domain" description="DD-carboxypeptidase/endopeptidase Mpg-like N-terminal" evidence="10">
    <location>
        <begin position="75"/>
        <end position="155"/>
    </location>
</feature>
<sequence>MNYRKLLDLPQKALASLHVSHAGWFALAALLPLTGAATAFAVSTDASAPLPPVETLTETLALPAFTIPAPSGARYWRADTIQRGDTLSSVMQRQGVSAGETMRFLAKGKIGRELLSLPAGATLHIETNDSGELFAIRYLRDDRNGEQNLVSIRKNGQGDWGISADAVETAAIETPRAIRISDSFAASSRRAGLPGDVRTQLQEIFGDQVNLNTLKSGDSVDVVYETLYFDGEDMGAGRVLGAEVRRGDQRWSAFYFAHDAESGSYYDAAGKALKKGFDARPVDGARVSSGFGFRRHPILRSIRKHAGIDYAASSGTPIRAAADGKVLDVRRDGGYGNVITLRHANRYDTVYAHMSRFGKFKAGQTVKAGDIIGYVGSTGRSTGPHLHFELRVAGTPVDPTVHALPTPSLSVAQLGKFRTQNVAFQQQMNVVAKLPEGSVLARID</sequence>
<dbReference type="GO" id="GO:0030313">
    <property type="term" value="C:cell envelope"/>
    <property type="evidence" value="ECO:0007669"/>
    <property type="project" value="UniProtKB-SubCell"/>
</dbReference>
<evidence type="ECO:0000313" key="11">
    <source>
        <dbReference type="EMBL" id="ASJ25298.1"/>
    </source>
</evidence>
<dbReference type="Pfam" id="PF19425">
    <property type="entry name" value="Csd3_N2"/>
    <property type="match status" value="1"/>
</dbReference>
<keyword evidence="6" id="KW-0862">Zinc</keyword>
<reference evidence="11" key="1">
    <citation type="journal article" date="2017" name="J. Antimicrob. Chemother.">
        <title>Emergence and genomic analysis of MDR Laribacter hongkongensis strain HLGZ1 from Guangzhou, China.</title>
        <authorList>
            <person name="Wu H.K."/>
            <person name="Chen J.H."/>
            <person name="Yang L."/>
            <person name="Li A.R."/>
            <person name="Su D.H."/>
            <person name="Lin Y.P."/>
            <person name="Chen D.Q."/>
        </authorList>
    </citation>
    <scope>NUCLEOTIDE SEQUENCE</scope>
    <source>
        <strain evidence="11">HLGZ1</strain>
    </source>
</reference>
<evidence type="ECO:0000256" key="2">
    <source>
        <dbReference type="ARBA" id="ARBA00004196"/>
    </source>
</evidence>
<feature type="domain" description="Csd3-like second N-terminal" evidence="9">
    <location>
        <begin position="179"/>
        <end position="291"/>
    </location>
</feature>
<organism evidence="11">
    <name type="scientific">Laribacter hongkongensis</name>
    <dbReference type="NCBI Taxonomy" id="168471"/>
    <lineage>
        <taxon>Bacteria</taxon>
        <taxon>Pseudomonadati</taxon>
        <taxon>Pseudomonadota</taxon>
        <taxon>Betaproteobacteria</taxon>
        <taxon>Neisseriales</taxon>
        <taxon>Aquaspirillaceae</taxon>
        <taxon>Laribacter</taxon>
    </lineage>
</organism>
<reference evidence="12 13" key="3">
    <citation type="submission" date="2021-10" db="EMBL/GenBank/DDBJ databases">
        <title>Whole-genome sequencing analysis of Laribacter hongkongensis: virulence gene profiles, carbohydrate-active enzyme prediction, and antimicrobial resistance characterization.</title>
        <authorList>
            <person name="Yuan P."/>
            <person name="Zhan Y."/>
            <person name="Chen D."/>
        </authorList>
    </citation>
    <scope>NUCLEOTIDE SEQUENCE [LARGE SCALE GENOMIC DNA]</scope>
    <source>
        <strain evidence="12 13">W67</strain>
    </source>
</reference>
<dbReference type="InterPro" id="IPR045834">
    <property type="entry name" value="Csd3_N2"/>
</dbReference>
<evidence type="ECO:0000256" key="6">
    <source>
        <dbReference type="ARBA" id="ARBA00022833"/>
    </source>
</evidence>
<dbReference type="SUPFAM" id="SSF51261">
    <property type="entry name" value="Duplicated hybrid motif"/>
    <property type="match status" value="1"/>
</dbReference>
<dbReference type="PANTHER" id="PTHR21666:SF288">
    <property type="entry name" value="CELL DIVISION PROTEIN YTFB"/>
    <property type="match status" value="1"/>
</dbReference>
<name>A0A248LKM9_9NEIS</name>
<dbReference type="Pfam" id="PF22310">
    <property type="entry name" value="NMB0315_dom_I"/>
    <property type="match status" value="1"/>
</dbReference>
<dbReference type="EMBL" id="CP022115">
    <property type="protein sequence ID" value="ASJ25298.1"/>
    <property type="molecule type" value="Genomic_DNA"/>
</dbReference>
<dbReference type="Proteomes" id="UP001200247">
    <property type="component" value="Unassembled WGS sequence"/>
</dbReference>
<proteinExistence type="predicted"/>
<keyword evidence="5" id="KW-0378">Hydrolase</keyword>
<dbReference type="InterPro" id="IPR016047">
    <property type="entry name" value="M23ase_b-sheet_dom"/>
</dbReference>
<dbReference type="GO" id="GO:0046872">
    <property type="term" value="F:metal ion binding"/>
    <property type="evidence" value="ECO:0007669"/>
    <property type="project" value="UniProtKB-KW"/>
</dbReference>
<comment type="cofactor">
    <cofactor evidence="1">
        <name>Zn(2+)</name>
        <dbReference type="ChEBI" id="CHEBI:29105"/>
    </cofactor>
</comment>
<dbReference type="AlphaFoldDB" id="A0A248LKM9"/>
<evidence type="ECO:0000256" key="4">
    <source>
        <dbReference type="ARBA" id="ARBA00022723"/>
    </source>
</evidence>
<keyword evidence="3" id="KW-0645">Protease</keyword>
<dbReference type="Pfam" id="PF01551">
    <property type="entry name" value="Peptidase_M23"/>
    <property type="match status" value="1"/>
</dbReference>
<dbReference type="GO" id="GO:0004222">
    <property type="term" value="F:metalloendopeptidase activity"/>
    <property type="evidence" value="ECO:0007669"/>
    <property type="project" value="TreeGrafter"/>
</dbReference>
<evidence type="ECO:0000259" key="10">
    <source>
        <dbReference type="Pfam" id="PF22310"/>
    </source>
</evidence>
<keyword evidence="4" id="KW-0479">Metal-binding</keyword>
<dbReference type="Gene3D" id="2.70.70.10">
    <property type="entry name" value="Glucose Permease (Domain IIA)"/>
    <property type="match status" value="1"/>
</dbReference>
<evidence type="ECO:0000313" key="13">
    <source>
        <dbReference type="Proteomes" id="UP001200247"/>
    </source>
</evidence>
<evidence type="ECO:0000259" key="9">
    <source>
        <dbReference type="Pfam" id="PF19425"/>
    </source>
</evidence>
<dbReference type="GO" id="GO:0006508">
    <property type="term" value="P:proteolysis"/>
    <property type="evidence" value="ECO:0007669"/>
    <property type="project" value="UniProtKB-KW"/>
</dbReference>
<dbReference type="Proteomes" id="UP000197424">
    <property type="component" value="Chromosome"/>
</dbReference>
<comment type="subcellular location">
    <subcellularLocation>
        <location evidence="2">Cell envelope</location>
    </subcellularLocation>
</comment>
<dbReference type="Gene3D" id="3.10.450.350">
    <property type="match status" value="2"/>
</dbReference>
<reference evidence="11" key="2">
    <citation type="submission" date="2017-06" db="EMBL/GenBank/DDBJ databases">
        <authorList>
            <person name="Kim H.J."/>
            <person name="Triplett B.A."/>
        </authorList>
    </citation>
    <scope>NUCLEOTIDE SEQUENCE</scope>
    <source>
        <strain evidence="11">HLGZ1</strain>
    </source>
</reference>
<accession>A0A248LKM9</accession>
<dbReference type="CDD" id="cd12797">
    <property type="entry name" value="M23_peptidase"/>
    <property type="match status" value="1"/>
</dbReference>
<dbReference type="PANTHER" id="PTHR21666">
    <property type="entry name" value="PEPTIDASE-RELATED"/>
    <property type="match status" value="1"/>
</dbReference>
<dbReference type="OrthoDB" id="9815245at2"/>
<gene>
    <name evidence="12" type="ORF">LH440_06785</name>
    <name evidence="11" type="ORF">LHGZ1_2467</name>
</gene>
<evidence type="ECO:0000256" key="3">
    <source>
        <dbReference type="ARBA" id="ARBA00022670"/>
    </source>
</evidence>
<evidence type="ECO:0000256" key="7">
    <source>
        <dbReference type="ARBA" id="ARBA00023049"/>
    </source>
</evidence>
<dbReference type="EMBL" id="JAJAXM010000009">
    <property type="protein sequence ID" value="MCG9025613.1"/>
    <property type="molecule type" value="Genomic_DNA"/>
</dbReference>
<evidence type="ECO:0000313" key="12">
    <source>
        <dbReference type="EMBL" id="MCG9025613.1"/>
    </source>
</evidence>